<accession>A0A9N8WAT5</accession>
<keyword evidence="3" id="KW-1185">Reference proteome</keyword>
<dbReference type="AlphaFoldDB" id="A0A9N8WAT5"/>
<feature type="transmembrane region" description="Helical" evidence="1">
    <location>
        <begin position="7"/>
        <end position="24"/>
    </location>
</feature>
<evidence type="ECO:0000313" key="2">
    <source>
        <dbReference type="EMBL" id="CAG8478160.1"/>
    </source>
</evidence>
<sequence length="281" mass="31220">MVVVISIGMVLVEFPVLLGVIWIDDFKNKVPWGFCLFQGVAIQYGAFLQMSGGLCFAYQTYRLLVLNRQGITETLKKVYIALVILYPLIPTAILIYIAMKYDAIKPLTLNCDIVDPVWVRLFGYSGSNFILSFVGVYYSGRAAVAVFRHLDRFKTSISSSRGHIQSAQTSESGQEELTISTDLEENTNSVVTSNTVQTSDLTKQIKVYNLTKAAAILIKGGKTIEKGLSGHDWVGALQGSIIFLIFGIPQNAMKISIWQFGNTTLYDRGVYVRDWGEKIMG</sequence>
<name>A0A9N8WAT5_FUNMO</name>
<keyword evidence="1" id="KW-0812">Transmembrane</keyword>
<reference evidence="2" key="1">
    <citation type="submission" date="2021-06" db="EMBL/GenBank/DDBJ databases">
        <authorList>
            <person name="Kallberg Y."/>
            <person name="Tangrot J."/>
            <person name="Rosling A."/>
        </authorList>
    </citation>
    <scope>NUCLEOTIDE SEQUENCE</scope>
    <source>
        <strain evidence="2">87-6 pot B 2015</strain>
    </source>
</reference>
<organism evidence="2 3">
    <name type="scientific">Funneliformis mosseae</name>
    <name type="common">Endomycorrhizal fungus</name>
    <name type="synonym">Glomus mosseae</name>
    <dbReference type="NCBI Taxonomy" id="27381"/>
    <lineage>
        <taxon>Eukaryota</taxon>
        <taxon>Fungi</taxon>
        <taxon>Fungi incertae sedis</taxon>
        <taxon>Mucoromycota</taxon>
        <taxon>Glomeromycotina</taxon>
        <taxon>Glomeromycetes</taxon>
        <taxon>Glomerales</taxon>
        <taxon>Glomeraceae</taxon>
        <taxon>Funneliformis</taxon>
    </lineage>
</organism>
<dbReference type="EMBL" id="CAJVPP010000392">
    <property type="protein sequence ID" value="CAG8478160.1"/>
    <property type="molecule type" value="Genomic_DNA"/>
</dbReference>
<comment type="caution">
    <text evidence="2">The sequence shown here is derived from an EMBL/GenBank/DDBJ whole genome shotgun (WGS) entry which is preliminary data.</text>
</comment>
<gene>
    <name evidence="2" type="ORF">FMOSSE_LOCUS2869</name>
</gene>
<dbReference type="Proteomes" id="UP000789375">
    <property type="component" value="Unassembled WGS sequence"/>
</dbReference>
<evidence type="ECO:0000313" key="3">
    <source>
        <dbReference type="Proteomes" id="UP000789375"/>
    </source>
</evidence>
<keyword evidence="1" id="KW-0472">Membrane</keyword>
<feature type="transmembrane region" description="Helical" evidence="1">
    <location>
        <begin position="36"/>
        <end position="58"/>
    </location>
</feature>
<feature type="transmembrane region" description="Helical" evidence="1">
    <location>
        <begin position="78"/>
        <end position="97"/>
    </location>
</feature>
<feature type="transmembrane region" description="Helical" evidence="1">
    <location>
        <begin position="117"/>
        <end position="138"/>
    </location>
</feature>
<protein>
    <submittedName>
        <fullName evidence="2">6861_t:CDS:1</fullName>
    </submittedName>
</protein>
<evidence type="ECO:0000256" key="1">
    <source>
        <dbReference type="SAM" id="Phobius"/>
    </source>
</evidence>
<keyword evidence="1" id="KW-1133">Transmembrane helix</keyword>
<proteinExistence type="predicted"/>